<name>A0ABS7D8P6_9BACL</name>
<organism evidence="2 3">
    <name type="scientific">Paenibacillus oenotherae</name>
    <dbReference type="NCBI Taxonomy" id="1435645"/>
    <lineage>
        <taxon>Bacteria</taxon>
        <taxon>Bacillati</taxon>
        <taxon>Bacillota</taxon>
        <taxon>Bacilli</taxon>
        <taxon>Bacillales</taxon>
        <taxon>Paenibacillaceae</taxon>
        <taxon>Paenibacillus</taxon>
    </lineage>
</organism>
<proteinExistence type="predicted"/>
<evidence type="ECO:0000313" key="2">
    <source>
        <dbReference type="EMBL" id="MBW7476314.1"/>
    </source>
</evidence>
<dbReference type="EMBL" id="JAHZIJ010000012">
    <property type="protein sequence ID" value="MBW7476314.1"/>
    <property type="molecule type" value="Genomic_DNA"/>
</dbReference>
<evidence type="ECO:0000256" key="1">
    <source>
        <dbReference type="SAM" id="SignalP"/>
    </source>
</evidence>
<dbReference type="PANTHER" id="PTHR43649:SF12">
    <property type="entry name" value="DIACETYLCHITOBIOSE BINDING PROTEIN DASA"/>
    <property type="match status" value="1"/>
</dbReference>
<dbReference type="PANTHER" id="PTHR43649">
    <property type="entry name" value="ARABINOSE-BINDING PROTEIN-RELATED"/>
    <property type="match status" value="1"/>
</dbReference>
<dbReference type="RefSeq" id="WP_219873557.1">
    <property type="nucleotide sequence ID" value="NZ_JAHZIJ010000012.1"/>
</dbReference>
<evidence type="ECO:0000313" key="3">
    <source>
        <dbReference type="Proteomes" id="UP000812277"/>
    </source>
</evidence>
<accession>A0ABS7D8P6</accession>
<keyword evidence="1" id="KW-0732">Signal</keyword>
<protein>
    <submittedName>
        <fullName evidence="2">Extracellular solute-binding protein</fullName>
    </submittedName>
</protein>
<reference evidence="2 3" key="1">
    <citation type="submission" date="2021-07" db="EMBL/GenBank/DDBJ databases">
        <title>Paenibacillus radiodurans sp. nov., isolated from the southeastern edge of Tengger Desert.</title>
        <authorList>
            <person name="Zhang G."/>
        </authorList>
    </citation>
    <scope>NUCLEOTIDE SEQUENCE [LARGE SCALE GENOMIC DNA]</scope>
    <source>
        <strain evidence="2 3">DT7-4</strain>
    </source>
</reference>
<dbReference type="InterPro" id="IPR006059">
    <property type="entry name" value="SBP"/>
</dbReference>
<dbReference type="PROSITE" id="PS51257">
    <property type="entry name" value="PROKAR_LIPOPROTEIN"/>
    <property type="match status" value="1"/>
</dbReference>
<feature type="chain" id="PRO_5046308301" evidence="1">
    <location>
        <begin position="26"/>
        <end position="438"/>
    </location>
</feature>
<dbReference type="InterPro" id="IPR050490">
    <property type="entry name" value="Bact_solute-bd_prot1"/>
</dbReference>
<gene>
    <name evidence="2" type="ORF">K0T92_16395</name>
</gene>
<dbReference type="Pfam" id="PF01547">
    <property type="entry name" value="SBP_bac_1"/>
    <property type="match status" value="1"/>
</dbReference>
<dbReference type="SUPFAM" id="SSF53850">
    <property type="entry name" value="Periplasmic binding protein-like II"/>
    <property type="match status" value="1"/>
</dbReference>
<comment type="caution">
    <text evidence="2">The sequence shown here is derived from an EMBL/GenBank/DDBJ whole genome shotgun (WGS) entry which is preliminary data.</text>
</comment>
<sequence>MPAKNRPLQAVMMILISMVLTSCYAGNGTEYSDAAPSAEAVSLSFVYSGGDPDRSQVMQEIADAFNADHPDIRIQAIPSSAGVSSYEDYLQNLNAVGEFPDFLELKDPEPYIKAGFIAPMPDEIIDLLDHPARFNGSVYTAQLASSLPYAIYYNKDVFQQAGIAEEPATWSEFLDICARIKAAGISPIVVGGREVWHLGYWSNFFFGTSMYADNPNWNRDAAAKQVQFADAGIVRALSDMEELWVKKYVNPGWLYTTDSDSATELANGRAGMLYTGPEALKTIYRINPDANIGIFAPPDRKGRIVINGSERLQGFALTSEAGKDPRKRSAFIAFMKLFYSPEPYKRYIQAGHALSVTKDNMEYEAVNPLVEELIAISQNPHAVKVQLMQQYWASNAAPEGFLDWFLGMMQYTLATGRPTVEQLLQQADEQWAKRNYKD</sequence>
<keyword evidence="3" id="KW-1185">Reference proteome</keyword>
<dbReference type="Gene3D" id="3.40.190.10">
    <property type="entry name" value="Periplasmic binding protein-like II"/>
    <property type="match status" value="2"/>
</dbReference>
<dbReference type="Proteomes" id="UP000812277">
    <property type="component" value="Unassembled WGS sequence"/>
</dbReference>
<feature type="signal peptide" evidence="1">
    <location>
        <begin position="1"/>
        <end position="25"/>
    </location>
</feature>